<dbReference type="SMART" id="SM00644">
    <property type="entry name" value="Ami_2"/>
    <property type="match status" value="1"/>
</dbReference>
<dbReference type="PROSITE" id="PS00018">
    <property type="entry name" value="EF_HAND_1"/>
    <property type="match status" value="1"/>
</dbReference>
<accession>F5RBX9</accession>
<dbReference type="STRING" id="1000565.METUNv1_01774"/>
<evidence type="ECO:0000259" key="2">
    <source>
        <dbReference type="SMART" id="SM00644"/>
    </source>
</evidence>
<dbReference type="Pfam" id="PF01510">
    <property type="entry name" value="Amidase_2"/>
    <property type="match status" value="1"/>
</dbReference>
<dbReference type="PANTHER" id="PTHR11022">
    <property type="entry name" value="PEPTIDOGLYCAN RECOGNITION PROTEIN"/>
    <property type="match status" value="1"/>
</dbReference>
<dbReference type="eggNOG" id="COG3023">
    <property type="taxonomic scope" value="Bacteria"/>
</dbReference>
<dbReference type="InterPro" id="IPR036505">
    <property type="entry name" value="Amidase/PGRP_sf"/>
</dbReference>
<organism evidence="4 5">
    <name type="scientific">Methyloversatilis universalis (strain ATCC BAA-1314 / DSM 25237 / JCM 13912 / CCUG 52030 / FAM5)</name>
    <dbReference type="NCBI Taxonomy" id="1000565"/>
    <lineage>
        <taxon>Bacteria</taxon>
        <taxon>Pseudomonadati</taxon>
        <taxon>Pseudomonadota</taxon>
        <taxon>Betaproteobacteria</taxon>
        <taxon>Nitrosomonadales</taxon>
        <taxon>Sterolibacteriaceae</taxon>
        <taxon>Methyloversatilis</taxon>
    </lineage>
</organism>
<evidence type="ECO:0000313" key="5">
    <source>
        <dbReference type="Proteomes" id="UP000005019"/>
    </source>
</evidence>
<dbReference type="GO" id="GO:0008745">
    <property type="term" value="F:N-acetylmuramoyl-L-alanine amidase activity"/>
    <property type="evidence" value="ECO:0007669"/>
    <property type="project" value="InterPro"/>
</dbReference>
<dbReference type="SUPFAM" id="SSF55846">
    <property type="entry name" value="N-acetylmuramoyl-L-alanine amidase-like"/>
    <property type="match status" value="1"/>
</dbReference>
<dbReference type="EMBL" id="AFHG01000044">
    <property type="protein sequence ID" value="EGK71996.1"/>
    <property type="molecule type" value="Genomic_DNA"/>
</dbReference>
<feature type="domain" description="Peptidoglycan recognition protein family" evidence="3">
    <location>
        <begin position="1"/>
        <end position="166"/>
    </location>
</feature>
<proteinExistence type="inferred from homology"/>
<dbReference type="AlphaFoldDB" id="F5RBX9"/>
<dbReference type="Gene3D" id="3.40.80.10">
    <property type="entry name" value="Peptidoglycan recognition protein-like"/>
    <property type="match status" value="1"/>
</dbReference>
<comment type="caution">
    <text evidence="4">The sequence shown here is derived from an EMBL/GenBank/DDBJ whole genome shotgun (WGS) entry which is preliminary data.</text>
</comment>
<dbReference type="InterPro" id="IPR018247">
    <property type="entry name" value="EF_Hand_1_Ca_BS"/>
</dbReference>
<dbReference type="InterPro" id="IPR006619">
    <property type="entry name" value="PGRP_domain_met/bac"/>
</dbReference>
<dbReference type="InterPro" id="IPR015510">
    <property type="entry name" value="PGRP"/>
</dbReference>
<dbReference type="Proteomes" id="UP000005019">
    <property type="component" value="Unassembled WGS sequence"/>
</dbReference>
<dbReference type="InterPro" id="IPR002502">
    <property type="entry name" value="Amidase_domain"/>
</dbReference>
<comment type="similarity">
    <text evidence="1">Belongs to the N-acetylmuramoyl-L-alanine amidase 2 family.</text>
</comment>
<evidence type="ECO:0000313" key="4">
    <source>
        <dbReference type="EMBL" id="EGK71996.1"/>
    </source>
</evidence>
<dbReference type="CDD" id="cd06583">
    <property type="entry name" value="PGRP"/>
    <property type="match status" value="1"/>
</dbReference>
<dbReference type="RefSeq" id="WP_008060846.1">
    <property type="nucleotide sequence ID" value="NZ_AFHG01000044.1"/>
</dbReference>
<keyword evidence="5" id="KW-1185">Reference proteome</keyword>
<dbReference type="SMART" id="SM00701">
    <property type="entry name" value="PGRP"/>
    <property type="match status" value="1"/>
</dbReference>
<evidence type="ECO:0000256" key="1">
    <source>
        <dbReference type="ARBA" id="ARBA00007553"/>
    </source>
</evidence>
<dbReference type="PANTHER" id="PTHR11022:SF41">
    <property type="entry name" value="PEPTIDOGLYCAN-RECOGNITION PROTEIN LC-RELATED"/>
    <property type="match status" value="1"/>
</dbReference>
<dbReference type="GO" id="GO:0009253">
    <property type="term" value="P:peptidoglycan catabolic process"/>
    <property type="evidence" value="ECO:0007669"/>
    <property type="project" value="InterPro"/>
</dbReference>
<name>F5RBX9_METUF</name>
<evidence type="ECO:0000259" key="3">
    <source>
        <dbReference type="SMART" id="SM00701"/>
    </source>
</evidence>
<protein>
    <submittedName>
        <fullName evidence="4">N-acetylmuramoyl-L-alanine amidase, family 2</fullName>
    </submittedName>
</protein>
<gene>
    <name evidence="4" type="ORF">METUNv1_01774</name>
</gene>
<dbReference type="GO" id="GO:0008270">
    <property type="term" value="F:zinc ion binding"/>
    <property type="evidence" value="ECO:0007669"/>
    <property type="project" value="InterPro"/>
</dbReference>
<feature type="domain" description="N-acetylmuramoyl-L-alanine amidase" evidence="2">
    <location>
        <begin position="9"/>
        <end position="174"/>
    </location>
</feature>
<reference evidence="4 5" key="1">
    <citation type="journal article" date="2011" name="J. Bacteriol.">
        <title>Genome sequence of Methyloversatilis universalis FAM5T, a methylotrophic representative of the order Rhodocyclales.</title>
        <authorList>
            <person name="Kittichotirat W."/>
            <person name="Good N.M."/>
            <person name="Hall R."/>
            <person name="Bringel F."/>
            <person name="Lajus A."/>
            <person name="Medigue C."/>
            <person name="Smalley N.E."/>
            <person name="Beck D."/>
            <person name="Bumgarner R."/>
            <person name="Vuilleumier S."/>
            <person name="Kalyuzhnaya M.G."/>
        </authorList>
    </citation>
    <scope>NUCLEOTIDE SEQUENCE [LARGE SCALE GENOMIC DNA]</scope>
    <source>
        <strain evidence="5">ATCC BAA-1314 / JCM 13912 / FAM5</strain>
    </source>
</reference>
<sequence>MDTRTAASSPARNAEPVETGINRPITLIVIHCSATPNERTLFSGSGRELRTPVDEIDKWHFDRGFLRGAAAAQRFNPSLRSIGYHYVIARNGGLFTGRHPEEVGAHVAGYNRNSLGVCLIGTDSYTPAQWATLADCLPRWCTAHRVERRFATPAWREGVCGHRDLSPDKNGDGLITPNEFIKRCPGFSVADWLRGGMAPLEGHISPEVR</sequence>